<keyword evidence="1" id="KW-0812">Transmembrane</keyword>
<dbReference type="RefSeq" id="WP_087454370.1">
    <property type="nucleotide sequence ID" value="NZ_CP021417.2"/>
</dbReference>
<reference evidence="2 3" key="2">
    <citation type="journal article" date="2020" name="Antonie Van Leeuwenhoek">
        <title>Phylogenomic characterisation of a novel corynebacterial species pathogenic to animals.</title>
        <authorList>
            <person name="Moller J."/>
            <person name="Musella L."/>
            <person name="Melnikov V."/>
            <person name="Geissdorfer W."/>
            <person name="Burkovski A."/>
            <person name="Sangal V."/>
        </authorList>
    </citation>
    <scope>NUCLEOTIDE SEQUENCE [LARGE SCALE GENOMIC DNA]</scope>
    <source>
        <strain evidence="2 3">PO100/5</strain>
    </source>
</reference>
<dbReference type="AlphaFoldDB" id="A0A7Y4LID8"/>
<reference evidence="2 3" key="3">
    <citation type="journal article" date="2020" name="Int. J. Syst. Evol. Microbiol.">
        <title>Corynebacterium silvaticum sp. nov., a unique group of NTTB corynebacteria in wild boar and roe deer.</title>
        <authorList>
            <person name="Dangel A."/>
            <person name="Berger A."/>
            <person name="Rau J."/>
            <person name="Eisenberg T."/>
            <person name="Kampfer P."/>
            <person name="Margos G."/>
            <person name="Contzen M."/>
            <person name="Busse H.J."/>
            <person name="Konrad R."/>
            <person name="Peters M."/>
            <person name="Sting R."/>
            <person name="Sing A."/>
        </authorList>
    </citation>
    <scope>NUCLEOTIDE SEQUENCE [LARGE SCALE GENOMIC DNA]</scope>
    <source>
        <strain evidence="2 3">PO100/5</strain>
    </source>
</reference>
<protein>
    <recommendedName>
        <fullName evidence="4">Or membrane protein</fullName>
    </recommendedName>
</protein>
<dbReference type="KEGG" id="csil:CBE74_08885"/>
<reference evidence="2 3" key="1">
    <citation type="journal article" date="2014" name="BMC Vet. Res.">
        <title>First report of Corynebacterium pseudotuberculosis from caseous lymphadenitis lesions in Black Alentejano pig (Sus scrofa domesticus).</title>
        <authorList>
            <person name="Oliveira M."/>
            <person name="Barroco C."/>
            <person name="Mottola C."/>
            <person name="Santos R."/>
            <person name="Lemsaddek A."/>
            <person name="Tavares L."/>
            <person name="Semedo-Lemsaddek T."/>
        </authorList>
    </citation>
    <scope>NUCLEOTIDE SEQUENCE [LARGE SCALE GENOMIC DNA]</scope>
    <source>
        <strain evidence="2 3">PO100/5</strain>
    </source>
</reference>
<organism evidence="2 3">
    <name type="scientific">Corynebacterium silvaticum</name>
    <dbReference type="NCBI Taxonomy" id="2320431"/>
    <lineage>
        <taxon>Bacteria</taxon>
        <taxon>Bacillati</taxon>
        <taxon>Actinomycetota</taxon>
        <taxon>Actinomycetes</taxon>
        <taxon>Mycobacteriales</taxon>
        <taxon>Corynebacteriaceae</taxon>
        <taxon>Corynebacterium</taxon>
    </lineage>
</organism>
<dbReference type="EMBL" id="CP021417">
    <property type="protein sequence ID" value="ARU46570.1"/>
    <property type="molecule type" value="Genomic_DNA"/>
</dbReference>
<dbReference type="OrthoDB" id="4418808at2"/>
<keyword evidence="1" id="KW-1133">Transmembrane helix</keyword>
<reference evidence="2 3" key="4">
    <citation type="journal article" date="2020" name="PLoS ONE">
        <title>Taxonomic classification of strain PO100/5 shows a broader geographic distribution and genetic markers of the recently described Corynebacterium silvaticum.</title>
        <authorList>
            <person name="Viana M.V.C."/>
            <person name="Profeta R."/>
            <person name="da Silva A.L."/>
            <person name="Hurtado R."/>
            <person name="Cerqueira J.C."/>
            <person name="Ribeiro B.F.S."/>
            <person name="Almeida M.O."/>
            <person name="Morais-Rodrigues F."/>
            <person name="Soares S.C."/>
            <person name="Oliveira M."/>
            <person name="Tavares L."/>
            <person name="Figueiredo H."/>
            <person name="Wattam A.R."/>
            <person name="Barh D."/>
            <person name="Ghosh P."/>
            <person name="Silva A."/>
            <person name="Azevedo V."/>
        </authorList>
    </citation>
    <scope>NUCLEOTIDE SEQUENCE [LARGE SCALE GENOMIC DNA]</scope>
    <source>
        <strain evidence="2 3">PO100/5</strain>
    </source>
</reference>
<sequence length="182" mass="19869">MMCLMAITVRTSYRALAQSKATITCALFVILMTSLLGVLLVAHHNATGTMRMLYAASSVAPTVGIISALASLGAFFARRRRPILKISDKVHIIHSGAAFSIEDLAHIRIWSDAKASFLTMLPTNAIQQRRSENLYTVEFPAGATPRPYEIADELGRRNAGVVVDKVGLLPPWGNEVRNPPRN</sequence>
<dbReference type="GeneID" id="75008355"/>
<dbReference type="Proteomes" id="UP000195652">
    <property type="component" value="Chromosome"/>
</dbReference>
<evidence type="ECO:0008006" key="4">
    <source>
        <dbReference type="Google" id="ProtNLM"/>
    </source>
</evidence>
<accession>A0A7Y4LID8</accession>
<name>A0A7Y4LID8_9CORY</name>
<gene>
    <name evidence="2" type="ORF">CBE74_08885</name>
</gene>
<evidence type="ECO:0000313" key="2">
    <source>
        <dbReference type="EMBL" id="ARU46570.1"/>
    </source>
</evidence>
<proteinExistence type="predicted"/>
<feature type="transmembrane region" description="Helical" evidence="1">
    <location>
        <begin position="21"/>
        <end position="42"/>
    </location>
</feature>
<evidence type="ECO:0000256" key="1">
    <source>
        <dbReference type="SAM" id="Phobius"/>
    </source>
</evidence>
<keyword evidence="1" id="KW-0472">Membrane</keyword>
<evidence type="ECO:0000313" key="3">
    <source>
        <dbReference type="Proteomes" id="UP000195652"/>
    </source>
</evidence>
<feature type="transmembrane region" description="Helical" evidence="1">
    <location>
        <begin position="54"/>
        <end position="77"/>
    </location>
</feature>
<keyword evidence="3" id="KW-1185">Reference proteome</keyword>